<dbReference type="Proteomes" id="UP000515369">
    <property type="component" value="Chromosome"/>
</dbReference>
<dbReference type="AlphaFoldDB" id="A0A7G5H0G6"/>
<keyword evidence="2" id="KW-1185">Reference proteome</keyword>
<name>A0A7G5H0G6_9BACT</name>
<protein>
    <submittedName>
        <fullName evidence="1">Uncharacterized protein</fullName>
    </submittedName>
</protein>
<gene>
    <name evidence="1" type="ORF">H3H32_06655</name>
</gene>
<evidence type="ECO:0000313" key="2">
    <source>
        <dbReference type="Proteomes" id="UP000515369"/>
    </source>
</evidence>
<reference evidence="1 2" key="1">
    <citation type="submission" date="2020-07" db="EMBL/GenBank/DDBJ databases">
        <title>Spirosoma foliorum sp. nov., isolated from the leaves on the Nejang mountain Korea, Republic of.</title>
        <authorList>
            <person name="Ho H."/>
            <person name="Lee Y.-J."/>
            <person name="Nurcahyanto D.-A."/>
            <person name="Kim S.-G."/>
        </authorList>
    </citation>
    <scope>NUCLEOTIDE SEQUENCE [LARGE SCALE GENOMIC DNA]</scope>
    <source>
        <strain evidence="1 2">PL0136</strain>
    </source>
</reference>
<sequence>MLCPPGSDGEVFVFTFDELLDLQIKINGSLAMADLYDFLDNNQLHLDS</sequence>
<dbReference type="RefSeq" id="WP_182461958.1">
    <property type="nucleotide sequence ID" value="NZ_CP059732.1"/>
</dbReference>
<dbReference type="KEGG" id="sfol:H3H32_06655"/>
<dbReference type="EMBL" id="CP059732">
    <property type="protein sequence ID" value="QMW04608.1"/>
    <property type="molecule type" value="Genomic_DNA"/>
</dbReference>
<organism evidence="1 2">
    <name type="scientific">Spirosoma foliorum</name>
    <dbReference type="NCBI Taxonomy" id="2710596"/>
    <lineage>
        <taxon>Bacteria</taxon>
        <taxon>Pseudomonadati</taxon>
        <taxon>Bacteroidota</taxon>
        <taxon>Cytophagia</taxon>
        <taxon>Cytophagales</taxon>
        <taxon>Cytophagaceae</taxon>
        <taxon>Spirosoma</taxon>
    </lineage>
</organism>
<accession>A0A7G5H0G6</accession>
<proteinExistence type="predicted"/>
<evidence type="ECO:0000313" key="1">
    <source>
        <dbReference type="EMBL" id="QMW04608.1"/>
    </source>
</evidence>